<dbReference type="eggNOG" id="ENOG5030ZFB">
    <property type="taxonomic scope" value="Bacteria"/>
</dbReference>
<evidence type="ECO:0000256" key="1">
    <source>
        <dbReference type="SAM" id="Coils"/>
    </source>
</evidence>
<proteinExistence type="predicted"/>
<dbReference type="STRING" id="1121899.GCA_000430025_00578"/>
<name>A0A0A2MA64_9FLAO</name>
<evidence type="ECO:0000313" key="4">
    <source>
        <dbReference type="Proteomes" id="UP000030121"/>
    </source>
</evidence>
<dbReference type="Proteomes" id="UP000030121">
    <property type="component" value="Unassembled WGS sequence"/>
</dbReference>
<accession>A0A0A2MA64</accession>
<feature type="transmembrane region" description="Helical" evidence="2">
    <location>
        <begin position="12"/>
        <end position="31"/>
    </location>
</feature>
<keyword evidence="2" id="KW-0472">Membrane</keyword>
<evidence type="ECO:0000313" key="3">
    <source>
        <dbReference type="EMBL" id="KGO89567.1"/>
    </source>
</evidence>
<keyword evidence="2" id="KW-1133">Transmembrane helix</keyword>
<sequence>MYLQFITGASYFFATLFILLVLRTFGIPYLLKLRKKKQAEAYDEKEKELIKKGNRPFFYEHGRVKVFAVTQEQANAQYREMKQKLKKAKKDAVLSERKK</sequence>
<comment type="caution">
    <text evidence="3">The sequence shown here is derived from an EMBL/GenBank/DDBJ whole genome shotgun (WGS) entry which is preliminary data.</text>
</comment>
<protein>
    <submittedName>
        <fullName evidence="3">Uncharacterized protein</fullName>
    </submittedName>
</protein>
<reference evidence="3 4" key="1">
    <citation type="submission" date="2013-09" db="EMBL/GenBank/DDBJ databases">
        <authorList>
            <person name="Zeng Z."/>
            <person name="Chen C."/>
        </authorList>
    </citation>
    <scope>NUCLEOTIDE SEQUENCE [LARGE SCALE GENOMIC DNA]</scope>
    <source>
        <strain evidence="3 4">GH29-5</strain>
    </source>
</reference>
<organism evidence="3 4">
    <name type="scientific">Flavobacterium suncheonense GH29-5 = DSM 17707</name>
    <dbReference type="NCBI Taxonomy" id="1121899"/>
    <lineage>
        <taxon>Bacteria</taxon>
        <taxon>Pseudomonadati</taxon>
        <taxon>Bacteroidota</taxon>
        <taxon>Flavobacteriia</taxon>
        <taxon>Flavobacteriales</taxon>
        <taxon>Flavobacteriaceae</taxon>
        <taxon>Flavobacterium</taxon>
    </lineage>
</organism>
<dbReference type="AlphaFoldDB" id="A0A0A2MA64"/>
<evidence type="ECO:0000256" key="2">
    <source>
        <dbReference type="SAM" id="Phobius"/>
    </source>
</evidence>
<keyword evidence="4" id="KW-1185">Reference proteome</keyword>
<keyword evidence="1" id="KW-0175">Coiled coil</keyword>
<dbReference type="EMBL" id="JRLW01000008">
    <property type="protein sequence ID" value="KGO89567.1"/>
    <property type="molecule type" value="Genomic_DNA"/>
</dbReference>
<feature type="coiled-coil region" evidence="1">
    <location>
        <begin position="68"/>
        <end position="98"/>
    </location>
</feature>
<keyword evidence="2" id="KW-0812">Transmembrane</keyword>
<gene>
    <name evidence="3" type="ORF">Q764_07295</name>
</gene>
<dbReference type="RefSeq" id="WP_026979365.1">
    <property type="nucleotide sequence ID" value="NZ_AUCZ01000003.1"/>
</dbReference>